<feature type="transmembrane region" description="Helical" evidence="7">
    <location>
        <begin position="323"/>
        <end position="342"/>
    </location>
</feature>
<gene>
    <name evidence="8" type="ORF">RSE6_06403</name>
</gene>
<feature type="transmembrane region" description="Helical" evidence="7">
    <location>
        <begin position="445"/>
        <end position="468"/>
    </location>
</feature>
<accession>A0A1E1MAA8</accession>
<dbReference type="Pfam" id="PF07690">
    <property type="entry name" value="MFS_1"/>
    <property type="match status" value="1"/>
</dbReference>
<feature type="region of interest" description="Disordered" evidence="6">
    <location>
        <begin position="1"/>
        <end position="24"/>
    </location>
</feature>
<evidence type="ECO:0000256" key="1">
    <source>
        <dbReference type="ARBA" id="ARBA00004141"/>
    </source>
</evidence>
<dbReference type="InterPro" id="IPR036259">
    <property type="entry name" value="MFS_trans_sf"/>
</dbReference>
<dbReference type="SUPFAM" id="SSF103473">
    <property type="entry name" value="MFS general substrate transporter"/>
    <property type="match status" value="1"/>
</dbReference>
<dbReference type="EMBL" id="FJVC01000234">
    <property type="protein sequence ID" value="CZT46030.1"/>
    <property type="molecule type" value="Genomic_DNA"/>
</dbReference>
<dbReference type="PANTHER" id="PTHR23511">
    <property type="entry name" value="SYNAPTIC VESICLE GLYCOPROTEIN 2"/>
    <property type="match status" value="1"/>
</dbReference>
<dbReference type="AlphaFoldDB" id="A0A1E1MAA8"/>
<keyword evidence="4 7" id="KW-1133">Transmembrane helix</keyword>
<dbReference type="GO" id="GO:0022857">
    <property type="term" value="F:transmembrane transporter activity"/>
    <property type="evidence" value="ECO:0007669"/>
    <property type="project" value="InterPro"/>
</dbReference>
<dbReference type="InterPro" id="IPR011701">
    <property type="entry name" value="MFS"/>
</dbReference>
<dbReference type="Proteomes" id="UP000177625">
    <property type="component" value="Unassembled WGS sequence"/>
</dbReference>
<reference evidence="9" key="1">
    <citation type="submission" date="2016-03" db="EMBL/GenBank/DDBJ databases">
        <authorList>
            <person name="Guldener U."/>
        </authorList>
    </citation>
    <scope>NUCLEOTIDE SEQUENCE [LARGE SCALE GENOMIC DNA]</scope>
</reference>
<evidence type="ECO:0000313" key="9">
    <source>
        <dbReference type="Proteomes" id="UP000177625"/>
    </source>
</evidence>
<sequence>MSESPKHDYSKGDEKVALDEQPVTPDTASYGSAQDILGSQGVDPALDAKMHIAIDEIGWTPYQWKLFVLNGYGYAVDSQLLLLQSIIATQAGYEFTPSYPRALTIAVYVGMLLGALFWGLSADIIGRRFAFNVSLFIRSFIALLGFGGGGILIMDTTVFIEYLPSNKQWVLTWLASWWGLGQAITGLIAWGFLPPAKWSCSNPFDEGGLRISTCHKADNMGWRYVMYTSRAMVFVMSVARITIIRLKETPKYLLGEGKDEQLVADLQAMAARYNRPCSITVEILAACGMINSAHGKSKFSISEITVHFRGLFVTKTLGLSTSLIWLSWTLIGLAYPLFYVFLSTYLASRGADFGVPSNYETWRNYALVNGPMLAGWMCNWRFLGRKYTMVIGALITMAFFFAYTQVRTQSQNVGFSCAIGFVLNIYYGTLYAYTPEVLPSAHRATGNGVAFACNRIMGILSAVIATCADTSTSVPIYLCAALFIAMAAVAVAFPFEPYGKRSS</sequence>
<keyword evidence="9" id="KW-1185">Reference proteome</keyword>
<feature type="compositionally biased region" description="Basic and acidic residues" evidence="6">
    <location>
        <begin position="1"/>
        <end position="18"/>
    </location>
</feature>
<keyword evidence="2" id="KW-0813">Transport</keyword>
<feature type="transmembrane region" description="Helical" evidence="7">
    <location>
        <begin position="387"/>
        <end position="406"/>
    </location>
</feature>
<dbReference type="Gene3D" id="1.20.1250.20">
    <property type="entry name" value="MFS general substrate transporter like domains"/>
    <property type="match status" value="1"/>
</dbReference>
<feature type="transmembrane region" description="Helical" evidence="7">
    <location>
        <begin position="140"/>
        <end position="163"/>
    </location>
</feature>
<name>A0A1E1MAA8_RHYSE</name>
<protein>
    <submittedName>
        <fullName evidence="8">Related to synaptic vesicle transporter SV2 (Major facilitator superfamily)</fullName>
    </submittedName>
</protein>
<evidence type="ECO:0000256" key="7">
    <source>
        <dbReference type="SAM" id="Phobius"/>
    </source>
</evidence>
<evidence type="ECO:0000256" key="2">
    <source>
        <dbReference type="ARBA" id="ARBA00022448"/>
    </source>
</evidence>
<evidence type="ECO:0000256" key="4">
    <source>
        <dbReference type="ARBA" id="ARBA00022989"/>
    </source>
</evidence>
<dbReference type="PANTHER" id="PTHR23511:SF4">
    <property type="entry name" value="MAJOR FACILITATOR SUPERFAMILY (MFS) PROFILE DOMAIN-CONTAINING PROTEIN"/>
    <property type="match status" value="1"/>
</dbReference>
<feature type="transmembrane region" description="Helical" evidence="7">
    <location>
        <begin position="102"/>
        <end position="120"/>
    </location>
</feature>
<feature type="transmembrane region" description="Helical" evidence="7">
    <location>
        <begin position="474"/>
        <end position="495"/>
    </location>
</feature>
<feature type="transmembrane region" description="Helical" evidence="7">
    <location>
        <begin position="412"/>
        <end position="433"/>
    </location>
</feature>
<comment type="subcellular location">
    <subcellularLocation>
        <location evidence="1">Membrane</location>
        <topology evidence="1">Multi-pass membrane protein</topology>
    </subcellularLocation>
</comment>
<proteinExistence type="predicted"/>
<evidence type="ECO:0000256" key="3">
    <source>
        <dbReference type="ARBA" id="ARBA00022692"/>
    </source>
</evidence>
<feature type="transmembrane region" description="Helical" evidence="7">
    <location>
        <begin position="170"/>
        <end position="193"/>
    </location>
</feature>
<evidence type="ECO:0000313" key="8">
    <source>
        <dbReference type="EMBL" id="CZT46030.1"/>
    </source>
</evidence>
<evidence type="ECO:0000256" key="5">
    <source>
        <dbReference type="ARBA" id="ARBA00023136"/>
    </source>
</evidence>
<organism evidence="8 9">
    <name type="scientific">Rhynchosporium secalis</name>
    <name type="common">Barley scald fungus</name>
    <dbReference type="NCBI Taxonomy" id="38038"/>
    <lineage>
        <taxon>Eukaryota</taxon>
        <taxon>Fungi</taxon>
        <taxon>Dikarya</taxon>
        <taxon>Ascomycota</taxon>
        <taxon>Pezizomycotina</taxon>
        <taxon>Leotiomycetes</taxon>
        <taxon>Helotiales</taxon>
        <taxon>Ploettnerulaceae</taxon>
        <taxon>Rhynchosporium</taxon>
    </lineage>
</organism>
<keyword evidence="5 7" id="KW-0472">Membrane</keyword>
<dbReference type="GO" id="GO:0016020">
    <property type="term" value="C:membrane"/>
    <property type="evidence" value="ECO:0007669"/>
    <property type="project" value="UniProtKB-SubCell"/>
</dbReference>
<keyword evidence="3 7" id="KW-0812">Transmembrane</keyword>
<evidence type="ECO:0000256" key="6">
    <source>
        <dbReference type="SAM" id="MobiDB-lite"/>
    </source>
</evidence>